<dbReference type="SUPFAM" id="SSF55729">
    <property type="entry name" value="Acyl-CoA N-acyltransferases (Nat)"/>
    <property type="match status" value="1"/>
</dbReference>
<sequence length="150" mass="15769">MQLRAARPDEAEALSALALRSKAHWGYDEAFLAACRDELALTPEQVTAARTTVAERDGRVLGFATLEGGPPRGELGMLFVEPDAIGTGVGRLLFEHAVAAARGLGFTVLEIESDPHAEPFYLAMGAVRTGSVPSGSRAGRTLPLLEVAVA</sequence>
<reference evidence="5" key="1">
    <citation type="journal article" date="2019" name="Int. J. Syst. Evol. Microbiol.">
        <title>The Global Catalogue of Microorganisms (GCM) 10K type strain sequencing project: providing services to taxonomists for standard genome sequencing and annotation.</title>
        <authorList>
            <consortium name="The Broad Institute Genomics Platform"/>
            <consortium name="The Broad Institute Genome Sequencing Center for Infectious Disease"/>
            <person name="Wu L."/>
            <person name="Ma J."/>
        </authorList>
    </citation>
    <scope>NUCLEOTIDE SEQUENCE [LARGE SCALE GENOMIC DNA]</scope>
    <source>
        <strain evidence="5">JCM 9373</strain>
    </source>
</reference>
<name>A0ABP6N7B3_9ACTN</name>
<accession>A0ABP6N7B3</accession>
<evidence type="ECO:0000313" key="5">
    <source>
        <dbReference type="Proteomes" id="UP001500320"/>
    </source>
</evidence>
<dbReference type="RefSeq" id="WP_344860146.1">
    <property type="nucleotide sequence ID" value="NZ_BAAAUT010000023.1"/>
</dbReference>
<dbReference type="InterPro" id="IPR050832">
    <property type="entry name" value="Bact_Acetyltransf"/>
</dbReference>
<comment type="caution">
    <text evidence="4">The sequence shown here is derived from an EMBL/GenBank/DDBJ whole genome shotgun (WGS) entry which is preliminary data.</text>
</comment>
<keyword evidence="5" id="KW-1185">Reference proteome</keyword>
<dbReference type="CDD" id="cd04301">
    <property type="entry name" value="NAT_SF"/>
    <property type="match status" value="1"/>
</dbReference>
<keyword evidence="2" id="KW-0012">Acyltransferase</keyword>
<dbReference type="PROSITE" id="PS51186">
    <property type="entry name" value="GNAT"/>
    <property type="match status" value="1"/>
</dbReference>
<evidence type="ECO:0000256" key="1">
    <source>
        <dbReference type="ARBA" id="ARBA00022679"/>
    </source>
</evidence>
<keyword evidence="1" id="KW-0808">Transferase</keyword>
<protein>
    <submittedName>
        <fullName evidence="4">GNAT family N-acetyltransferase</fullName>
    </submittedName>
</protein>
<dbReference type="PANTHER" id="PTHR43877:SF1">
    <property type="entry name" value="ACETYLTRANSFERASE"/>
    <property type="match status" value="1"/>
</dbReference>
<dbReference type="Proteomes" id="UP001500320">
    <property type="component" value="Unassembled WGS sequence"/>
</dbReference>
<dbReference type="Pfam" id="PF00583">
    <property type="entry name" value="Acetyltransf_1"/>
    <property type="match status" value="1"/>
</dbReference>
<dbReference type="InterPro" id="IPR016181">
    <property type="entry name" value="Acyl_CoA_acyltransferase"/>
</dbReference>
<evidence type="ECO:0000313" key="4">
    <source>
        <dbReference type="EMBL" id="GAA3138445.1"/>
    </source>
</evidence>
<dbReference type="PANTHER" id="PTHR43877">
    <property type="entry name" value="AMINOALKYLPHOSPHONATE N-ACETYLTRANSFERASE-RELATED-RELATED"/>
    <property type="match status" value="1"/>
</dbReference>
<evidence type="ECO:0000259" key="3">
    <source>
        <dbReference type="PROSITE" id="PS51186"/>
    </source>
</evidence>
<proteinExistence type="predicted"/>
<dbReference type="Gene3D" id="3.40.630.30">
    <property type="match status" value="1"/>
</dbReference>
<gene>
    <name evidence="4" type="ORF">GCM10010466_31750</name>
</gene>
<feature type="domain" description="N-acetyltransferase" evidence="3">
    <location>
        <begin position="1"/>
        <end position="143"/>
    </location>
</feature>
<dbReference type="InterPro" id="IPR000182">
    <property type="entry name" value="GNAT_dom"/>
</dbReference>
<organism evidence="4 5">
    <name type="scientific">Planomonospora alba</name>
    <dbReference type="NCBI Taxonomy" id="161354"/>
    <lineage>
        <taxon>Bacteria</taxon>
        <taxon>Bacillati</taxon>
        <taxon>Actinomycetota</taxon>
        <taxon>Actinomycetes</taxon>
        <taxon>Streptosporangiales</taxon>
        <taxon>Streptosporangiaceae</taxon>
        <taxon>Planomonospora</taxon>
    </lineage>
</organism>
<evidence type="ECO:0000256" key="2">
    <source>
        <dbReference type="ARBA" id="ARBA00023315"/>
    </source>
</evidence>
<dbReference type="EMBL" id="BAAAUT010000023">
    <property type="protein sequence ID" value="GAA3138445.1"/>
    <property type="molecule type" value="Genomic_DNA"/>
</dbReference>